<dbReference type="Pfam" id="PF11742">
    <property type="entry name" value="DUF3302"/>
    <property type="match status" value="1"/>
</dbReference>
<evidence type="ECO:0000313" key="3">
    <source>
        <dbReference type="Proteomes" id="UP001200642"/>
    </source>
</evidence>
<accession>A0AAE3ETR6</accession>
<keyword evidence="1" id="KW-0472">Membrane</keyword>
<evidence type="ECO:0000313" key="2">
    <source>
        <dbReference type="EMBL" id="MCG2460263.1"/>
    </source>
</evidence>
<gene>
    <name evidence="2" type="ORF">K8352_05845</name>
</gene>
<feature type="transmembrane region" description="Helical" evidence="1">
    <location>
        <begin position="12"/>
        <end position="31"/>
    </location>
</feature>
<evidence type="ECO:0000256" key="1">
    <source>
        <dbReference type="SAM" id="Phobius"/>
    </source>
</evidence>
<dbReference type="AlphaFoldDB" id="A0AAE3ETR6"/>
<dbReference type="Proteomes" id="UP001200642">
    <property type="component" value="Unassembled WGS sequence"/>
</dbReference>
<keyword evidence="3" id="KW-1185">Reference proteome</keyword>
<feature type="transmembrane region" description="Helical" evidence="1">
    <location>
        <begin position="84"/>
        <end position="104"/>
    </location>
</feature>
<protein>
    <submittedName>
        <fullName evidence="2">DUF3302 domain-containing protein</fullName>
    </submittedName>
</protein>
<reference evidence="2" key="1">
    <citation type="submission" date="2023-02" db="EMBL/GenBank/DDBJ databases">
        <title>Genome of Flavobacteriaceae gen. nov. sp. strain F89.</title>
        <authorList>
            <person name="Wang Y."/>
        </authorList>
    </citation>
    <scope>NUCLEOTIDE SEQUENCE</scope>
    <source>
        <strain evidence="2">F89</strain>
    </source>
</reference>
<dbReference type="InterPro" id="IPR011223">
    <property type="entry name" value="UCP028770"/>
</dbReference>
<keyword evidence="1" id="KW-0812">Transmembrane</keyword>
<organism evidence="2 3">
    <name type="scientific">Cerina litoralis</name>
    <dbReference type="NCBI Taxonomy" id="2874477"/>
    <lineage>
        <taxon>Bacteria</taxon>
        <taxon>Pseudomonadati</taxon>
        <taxon>Bacteroidota</taxon>
        <taxon>Flavobacteriia</taxon>
        <taxon>Flavobacteriales</taxon>
        <taxon>Flavobacteriaceae</taxon>
        <taxon>Cerina</taxon>
    </lineage>
</organism>
<dbReference type="RefSeq" id="WP_317901406.1">
    <property type="nucleotide sequence ID" value="NZ_JAIRBC010000007.1"/>
</dbReference>
<name>A0AAE3ETR6_9FLAO</name>
<keyword evidence="1" id="KW-1133">Transmembrane helix</keyword>
<sequence length="154" mass="17543">MNNPTLNNQYLFKTLYFLTAFLSPIFSFAGGHSSGFEDSMAEVVSWIALIIAPIAVIGLFLFVHVLPERIAEKRNHPQAHAIKVLCMLSLFFGGLLWPLAWLWAYSKPVFYKMAYGTDQGDYHETTMKEFKEMKEEEGVRVDVSNDITDKDVVD</sequence>
<comment type="caution">
    <text evidence="2">The sequence shown here is derived from an EMBL/GenBank/DDBJ whole genome shotgun (WGS) entry which is preliminary data.</text>
</comment>
<proteinExistence type="predicted"/>
<dbReference type="EMBL" id="JAIRBC010000007">
    <property type="protein sequence ID" value="MCG2460263.1"/>
    <property type="molecule type" value="Genomic_DNA"/>
</dbReference>
<feature type="transmembrane region" description="Helical" evidence="1">
    <location>
        <begin position="43"/>
        <end position="63"/>
    </location>
</feature>